<organism evidence="2 3">
    <name type="scientific">Janthinobacterium violaceinigrum</name>
    <dbReference type="NCBI Taxonomy" id="2654252"/>
    <lineage>
        <taxon>Bacteria</taxon>
        <taxon>Pseudomonadati</taxon>
        <taxon>Pseudomonadota</taxon>
        <taxon>Betaproteobacteria</taxon>
        <taxon>Burkholderiales</taxon>
        <taxon>Oxalobacteraceae</taxon>
        <taxon>Janthinobacterium</taxon>
    </lineage>
</organism>
<evidence type="ECO:0000313" key="3">
    <source>
        <dbReference type="Proteomes" id="UP000468717"/>
    </source>
</evidence>
<sequence length="417" mass="45194">MARSNRLHWITRMSPPSSRDTLQQLRQHMSRLYGQPVQLSLLAALLHACQQIYGHRTQILLHWTGLPLKPAGDDASAWLRQLLDACEAPAAGSAPCSPAQALTLARIEIRAPQRSVILAPSDPLPNDDWSIRGAPGGQALQQAWQLAAASLAHTLEAESIVELSRALGLPRAVTPQPPLYLVHGADGSAAPFAALAARLNCRVYAFSLRQAGRRQSSIQTLAAHYVRLLLSTAPAAAYRIGGHSFGAIVAAEMALILRSVGKQVEQVVLLDPSLAMAARDRQSDADNEMLTLFLALHPEMSEQQVAGRLDAGELAARIAQRMPKGRIDEVLSNRNACLALLQRYRPTPGGTDGASCLRLHARQPFIASWNAAALAYRQPGIEVPGNHFSMLAEPHADSLAQLIQTHRESNHEHILHS</sequence>
<dbReference type="InterPro" id="IPR001031">
    <property type="entry name" value="Thioesterase"/>
</dbReference>
<dbReference type="Proteomes" id="UP000468717">
    <property type="component" value="Unassembled WGS sequence"/>
</dbReference>
<proteinExistence type="predicted"/>
<dbReference type="Gene3D" id="3.40.50.1820">
    <property type="entry name" value="alpha/beta hydrolase"/>
    <property type="match status" value="1"/>
</dbReference>
<dbReference type="SMART" id="SM00824">
    <property type="entry name" value="PKS_TE"/>
    <property type="match status" value="1"/>
</dbReference>
<dbReference type="InterPro" id="IPR020802">
    <property type="entry name" value="TesA-like"/>
</dbReference>
<dbReference type="EMBL" id="WFLI01000036">
    <property type="protein sequence ID" value="KAB8061752.1"/>
    <property type="molecule type" value="Genomic_DNA"/>
</dbReference>
<protein>
    <submittedName>
        <fullName evidence="2">Alpha/beta fold hydrolase</fullName>
    </submittedName>
</protein>
<dbReference type="Pfam" id="PF00975">
    <property type="entry name" value="Thioesterase"/>
    <property type="match status" value="1"/>
</dbReference>
<reference evidence="2 3" key="1">
    <citation type="submission" date="2019-10" db="EMBL/GenBank/DDBJ databases">
        <title>Three novel species isolated from a subtropical stream in China.</title>
        <authorList>
            <person name="Lu H."/>
        </authorList>
    </citation>
    <scope>NUCLEOTIDE SEQUENCE [LARGE SCALE GENOMIC DNA]</scope>
    <source>
        <strain evidence="2 3">FT13W</strain>
    </source>
</reference>
<evidence type="ECO:0000259" key="1">
    <source>
        <dbReference type="SMART" id="SM00824"/>
    </source>
</evidence>
<dbReference type="AlphaFoldDB" id="A0A6I1HU95"/>
<evidence type="ECO:0000313" key="2">
    <source>
        <dbReference type="EMBL" id="KAB8061752.1"/>
    </source>
</evidence>
<gene>
    <name evidence="2" type="ORF">GCN75_23170</name>
</gene>
<dbReference type="InterPro" id="IPR029058">
    <property type="entry name" value="AB_hydrolase_fold"/>
</dbReference>
<dbReference type="GO" id="GO:0016787">
    <property type="term" value="F:hydrolase activity"/>
    <property type="evidence" value="ECO:0007669"/>
    <property type="project" value="UniProtKB-KW"/>
</dbReference>
<keyword evidence="2" id="KW-0378">Hydrolase</keyword>
<comment type="caution">
    <text evidence="2">The sequence shown here is derived from an EMBL/GenBank/DDBJ whole genome shotgun (WGS) entry which is preliminary data.</text>
</comment>
<accession>A0A6I1HU95</accession>
<keyword evidence="3" id="KW-1185">Reference proteome</keyword>
<feature type="domain" description="Thioesterase TesA-like" evidence="1">
    <location>
        <begin position="183"/>
        <end position="407"/>
    </location>
</feature>
<name>A0A6I1HU95_9BURK</name>
<dbReference type="SUPFAM" id="SSF53474">
    <property type="entry name" value="alpha/beta-Hydrolases"/>
    <property type="match status" value="1"/>
</dbReference>